<dbReference type="InterPro" id="IPR001932">
    <property type="entry name" value="PPM-type_phosphatase-like_dom"/>
</dbReference>
<evidence type="ECO:0000256" key="1">
    <source>
        <dbReference type="SAM" id="MobiDB-lite"/>
    </source>
</evidence>
<dbReference type="AlphaFoldDB" id="A0A7S1U2X5"/>
<name>A0A7S1U2X5_9STRA</name>
<dbReference type="SUPFAM" id="SSF81606">
    <property type="entry name" value="PP2C-like"/>
    <property type="match status" value="1"/>
</dbReference>
<dbReference type="SMART" id="SM00332">
    <property type="entry name" value="PP2Cc"/>
    <property type="match status" value="1"/>
</dbReference>
<evidence type="ECO:0000313" key="3">
    <source>
        <dbReference type="EMBL" id="CAD9255358.1"/>
    </source>
</evidence>
<dbReference type="CDD" id="cd00143">
    <property type="entry name" value="PP2Cc"/>
    <property type="match status" value="1"/>
</dbReference>
<dbReference type="InterPro" id="IPR015655">
    <property type="entry name" value="PP2C"/>
</dbReference>
<feature type="region of interest" description="Disordered" evidence="1">
    <location>
        <begin position="1"/>
        <end position="26"/>
    </location>
</feature>
<dbReference type="PANTHER" id="PTHR13832:SF699">
    <property type="entry name" value="INTEGRIN-LINKED KINASE-ASSOCIATED SERINE_THREONINE PHOSPHATASE 2C"/>
    <property type="match status" value="1"/>
</dbReference>
<evidence type="ECO:0000259" key="2">
    <source>
        <dbReference type="PROSITE" id="PS51746"/>
    </source>
</evidence>
<protein>
    <recommendedName>
        <fullName evidence="2">PPM-type phosphatase domain-containing protein</fullName>
    </recommendedName>
</protein>
<feature type="domain" description="PPM-type phosphatase" evidence="2">
    <location>
        <begin position="55"/>
        <end position="454"/>
    </location>
</feature>
<dbReference type="Gene3D" id="3.60.40.10">
    <property type="entry name" value="PPM-type phosphatase domain"/>
    <property type="match status" value="1"/>
</dbReference>
<dbReference type="GO" id="GO:0004722">
    <property type="term" value="F:protein serine/threonine phosphatase activity"/>
    <property type="evidence" value="ECO:0007669"/>
    <property type="project" value="InterPro"/>
</dbReference>
<dbReference type="EMBL" id="HBGJ01021185">
    <property type="protein sequence ID" value="CAD9255358.1"/>
    <property type="molecule type" value="Transcribed_RNA"/>
</dbReference>
<proteinExistence type="predicted"/>
<reference evidence="3" key="1">
    <citation type="submission" date="2021-01" db="EMBL/GenBank/DDBJ databases">
        <authorList>
            <person name="Corre E."/>
            <person name="Pelletier E."/>
            <person name="Niang G."/>
            <person name="Scheremetjew M."/>
            <person name="Finn R."/>
            <person name="Kale V."/>
            <person name="Holt S."/>
            <person name="Cochrane G."/>
            <person name="Meng A."/>
            <person name="Brown T."/>
            <person name="Cohen L."/>
        </authorList>
    </citation>
    <scope>NUCLEOTIDE SEQUENCE</scope>
    <source>
        <strain evidence="3">CCMP2877</strain>
    </source>
</reference>
<organism evidence="3">
    <name type="scientific">Phaeomonas parva</name>
    <dbReference type="NCBI Taxonomy" id="124430"/>
    <lineage>
        <taxon>Eukaryota</taxon>
        <taxon>Sar</taxon>
        <taxon>Stramenopiles</taxon>
        <taxon>Ochrophyta</taxon>
        <taxon>Pinguiophyceae</taxon>
        <taxon>Pinguiochrysidales</taxon>
        <taxon>Pinguiochrysidaceae</taxon>
        <taxon>Phaeomonas</taxon>
    </lineage>
</organism>
<feature type="compositionally biased region" description="Polar residues" evidence="1">
    <location>
        <begin position="252"/>
        <end position="264"/>
    </location>
</feature>
<gene>
    <name evidence="3" type="ORF">PPAR1163_LOCUS13728</name>
</gene>
<accession>A0A7S1U2X5</accession>
<sequence>MAGRGALMRQNTMDASENEMDVEGEGGVPEGVIVVPKLVVTDSAKNPSRYAMKITASTETDIGGMRENQDDVYIWEDPGGGGVVLCVFDGHGREVGRVAANAARAFLETWLVENFQQFRTGDQVAAFRSMFAGANSAVKARFRAHYEERGEEIEEAPEGYLLKRRKNYGPWLCVFGGSSFSCICILPDKILTANVGDSSALLASTHGSLRGVTATRVADLAEGVTDNGSLAADLIVEDNERVLMLTADHSPESPNEFNRMTASHPSRDGGHRPRMQMVYDNIGPDKSSCPQIFELGADGQPSVTSNGRYWKNVRQEWACLVATPPYARFHDALAFTRSLGDLHLQSYGVSHMPEVYEFNLLELCEATATACENGERTGFAIVAASDGIWDNWVFSDCMAYALGDLEGSSCSLAEGLTGEGNKRANSALMAENKRRAIANFGSQADNATSALAFIEIILADGRA</sequence>
<feature type="region of interest" description="Disordered" evidence="1">
    <location>
        <begin position="249"/>
        <end position="273"/>
    </location>
</feature>
<dbReference type="InterPro" id="IPR036457">
    <property type="entry name" value="PPM-type-like_dom_sf"/>
</dbReference>
<dbReference type="PANTHER" id="PTHR13832">
    <property type="entry name" value="PROTEIN PHOSPHATASE 2C"/>
    <property type="match status" value="1"/>
</dbReference>
<dbReference type="PROSITE" id="PS51746">
    <property type="entry name" value="PPM_2"/>
    <property type="match status" value="1"/>
</dbReference>